<evidence type="ECO:0000313" key="1">
    <source>
        <dbReference type="EMBL" id="DAF95664.1"/>
    </source>
</evidence>
<protein>
    <submittedName>
        <fullName evidence="1">Uncharacterized protein</fullName>
    </submittedName>
</protein>
<sequence length="32" mass="3768">MHHNKLKRSYKAPFILTNTNLSSIQISLHYIV</sequence>
<accession>A0A8S5UMF4</accession>
<name>A0A8S5UMF4_9CAUD</name>
<organism evidence="1">
    <name type="scientific">Myoviridae sp. ctCo31</name>
    <dbReference type="NCBI Taxonomy" id="2825053"/>
    <lineage>
        <taxon>Viruses</taxon>
        <taxon>Duplodnaviria</taxon>
        <taxon>Heunggongvirae</taxon>
        <taxon>Uroviricota</taxon>
        <taxon>Caudoviricetes</taxon>
    </lineage>
</organism>
<reference evidence="1" key="1">
    <citation type="journal article" date="2021" name="Proc. Natl. Acad. Sci. U.S.A.">
        <title>A Catalog of Tens of Thousands of Viruses from Human Metagenomes Reveals Hidden Associations with Chronic Diseases.</title>
        <authorList>
            <person name="Tisza M.J."/>
            <person name="Buck C.B."/>
        </authorList>
    </citation>
    <scope>NUCLEOTIDE SEQUENCE</scope>
    <source>
        <strain evidence="1">CtCo31</strain>
    </source>
</reference>
<proteinExistence type="predicted"/>
<dbReference type="EMBL" id="BK016109">
    <property type="protein sequence ID" value="DAF95664.1"/>
    <property type="molecule type" value="Genomic_DNA"/>
</dbReference>